<dbReference type="PROSITE" id="PS00356">
    <property type="entry name" value="HTH_LACI_1"/>
    <property type="match status" value="1"/>
</dbReference>
<evidence type="ECO:0000313" key="2">
    <source>
        <dbReference type="EMBL" id="TLQ03785.1"/>
    </source>
</evidence>
<dbReference type="GO" id="GO:0003677">
    <property type="term" value="F:DNA binding"/>
    <property type="evidence" value="ECO:0007669"/>
    <property type="project" value="InterPro"/>
</dbReference>
<evidence type="ECO:0000313" key="3">
    <source>
        <dbReference type="Proteomes" id="UP000305541"/>
    </source>
</evidence>
<protein>
    <submittedName>
        <fullName evidence="2">Helix-turn-helix transcriptional regulator</fullName>
    </submittedName>
</protein>
<dbReference type="OrthoDB" id="2323499at2"/>
<dbReference type="InterPro" id="IPR010982">
    <property type="entry name" value="Lambda_DNA-bd_dom_sf"/>
</dbReference>
<dbReference type="SUPFAM" id="SSF47413">
    <property type="entry name" value="lambda repressor-like DNA-binding domains"/>
    <property type="match status" value="1"/>
</dbReference>
<evidence type="ECO:0000259" key="1">
    <source>
        <dbReference type="PROSITE" id="PS50943"/>
    </source>
</evidence>
<proteinExistence type="predicted"/>
<accession>A0A5R9BT44</accession>
<gene>
    <name evidence="2" type="ORF">FEZ51_07700</name>
</gene>
<dbReference type="EMBL" id="VBTH01000014">
    <property type="protein sequence ID" value="TLQ03785.1"/>
    <property type="molecule type" value="Genomic_DNA"/>
</dbReference>
<dbReference type="Proteomes" id="UP000305541">
    <property type="component" value="Unassembled WGS sequence"/>
</dbReference>
<name>A0A5R9BT44_9LACO</name>
<feature type="domain" description="HTH cro/C1-type" evidence="1">
    <location>
        <begin position="12"/>
        <end position="56"/>
    </location>
</feature>
<dbReference type="CDD" id="cd00093">
    <property type="entry name" value="HTH_XRE"/>
    <property type="match status" value="1"/>
</dbReference>
<dbReference type="PROSITE" id="PS50943">
    <property type="entry name" value="HTH_CROC1"/>
    <property type="match status" value="1"/>
</dbReference>
<sequence>MKFQNQNFFVAVRRKRGELNISVNELARQTGVSRWTLDKILKGRTNSLRPSTIRKINEWLYKHV</sequence>
<reference evidence="2 3" key="1">
    <citation type="submission" date="2019-05" db="EMBL/GenBank/DDBJ databases">
        <title>The metagenome of a microbial culture collection derived from dairy environment covers the genomic content of the human microbiome.</title>
        <authorList>
            <person name="Roder T."/>
            <person name="Wuthrich D."/>
            <person name="Sattari Z."/>
            <person name="Von Ah U."/>
            <person name="Bar C."/>
            <person name="Ronchi F."/>
            <person name="Macpherson A.J."/>
            <person name="Ganal-Vonarburg S.C."/>
            <person name="Bruggmann R."/>
            <person name="Vergeres G."/>
        </authorList>
    </citation>
    <scope>NUCLEOTIDE SEQUENCE [LARGE SCALE GENOMIC DNA]</scope>
    <source>
        <strain evidence="2 3">FAM 18815</strain>
    </source>
</reference>
<dbReference type="AlphaFoldDB" id="A0A5R9BT44"/>
<organism evidence="2 3">
    <name type="scientific">Pediococcus stilesii</name>
    <dbReference type="NCBI Taxonomy" id="331679"/>
    <lineage>
        <taxon>Bacteria</taxon>
        <taxon>Bacillati</taxon>
        <taxon>Bacillota</taxon>
        <taxon>Bacilli</taxon>
        <taxon>Lactobacillales</taxon>
        <taxon>Lactobacillaceae</taxon>
        <taxon>Pediococcus</taxon>
    </lineage>
</organism>
<dbReference type="Pfam" id="PF01381">
    <property type="entry name" value="HTH_3"/>
    <property type="match status" value="1"/>
</dbReference>
<comment type="caution">
    <text evidence="2">The sequence shown here is derived from an EMBL/GenBank/DDBJ whole genome shotgun (WGS) entry which is preliminary data.</text>
</comment>
<dbReference type="Gene3D" id="1.10.260.40">
    <property type="entry name" value="lambda repressor-like DNA-binding domains"/>
    <property type="match status" value="1"/>
</dbReference>
<dbReference type="RefSeq" id="WP_138474639.1">
    <property type="nucleotide sequence ID" value="NZ_VBTH01000014.1"/>
</dbReference>
<dbReference type="InterPro" id="IPR001387">
    <property type="entry name" value="Cro/C1-type_HTH"/>
</dbReference>